<evidence type="ECO:0000256" key="7">
    <source>
        <dbReference type="RuleBase" id="RU000320"/>
    </source>
</evidence>
<dbReference type="PRINTS" id="PR01434">
    <property type="entry name" value="NADHDHGNASE5"/>
</dbReference>
<dbReference type="GO" id="GO:0016020">
    <property type="term" value="C:membrane"/>
    <property type="evidence" value="ECO:0007669"/>
    <property type="project" value="UniProtKB-SubCell"/>
</dbReference>
<comment type="function">
    <text evidence="5">NDH-1 shuttles electrons from NADH, via FMN and iron-sulfur (Fe-S) centers, to quinones in the respiratory chain. Couples the redox reaction to proton translocation (for every two electrons transferred, four hydrogen ions are translocated across the cytoplasmic membrane), and thus conserves the redox energy in a proton gradient.</text>
</comment>
<dbReference type="GO" id="GO:0003954">
    <property type="term" value="F:NADH dehydrogenase activity"/>
    <property type="evidence" value="ECO:0007669"/>
    <property type="project" value="TreeGrafter"/>
</dbReference>
<name>A0A4D6YIS7_9GAMM</name>
<dbReference type="InterPro" id="IPR001516">
    <property type="entry name" value="Proton_antipo_N"/>
</dbReference>
<protein>
    <submittedName>
        <fullName evidence="11">NADH-quinone oxidoreductase subunit L</fullName>
        <ecNumber evidence="11">1.6.5.-</ecNumber>
    </submittedName>
</protein>
<evidence type="ECO:0000256" key="6">
    <source>
        <dbReference type="ARBA" id="ARBA00025811"/>
    </source>
</evidence>
<comment type="subcellular location">
    <subcellularLocation>
        <location evidence="1">Endomembrane system</location>
        <topology evidence="1">Multi-pass membrane protein</topology>
    </subcellularLocation>
    <subcellularLocation>
        <location evidence="7">Membrane</location>
        <topology evidence="7">Multi-pass membrane protein</topology>
    </subcellularLocation>
</comment>
<evidence type="ECO:0000256" key="1">
    <source>
        <dbReference type="ARBA" id="ARBA00004127"/>
    </source>
</evidence>
<keyword evidence="11" id="KW-0560">Oxidoreductase</keyword>
<dbReference type="InterPro" id="IPR001750">
    <property type="entry name" value="ND/Mrp_TM"/>
</dbReference>
<dbReference type="Pfam" id="PF00361">
    <property type="entry name" value="Proton_antipo_M"/>
    <property type="match status" value="1"/>
</dbReference>
<keyword evidence="2 7" id="KW-0812">Transmembrane</keyword>
<dbReference type="GO" id="GO:0015990">
    <property type="term" value="P:electron transport coupled proton transport"/>
    <property type="evidence" value="ECO:0007669"/>
    <property type="project" value="TreeGrafter"/>
</dbReference>
<feature type="transmembrane region" description="Helical" evidence="8">
    <location>
        <begin position="403"/>
        <end position="431"/>
    </location>
</feature>
<feature type="transmembrane region" description="Helical" evidence="8">
    <location>
        <begin position="331"/>
        <end position="354"/>
    </location>
</feature>
<evidence type="ECO:0000259" key="9">
    <source>
        <dbReference type="Pfam" id="PF00361"/>
    </source>
</evidence>
<feature type="transmembrane region" description="Helical" evidence="8">
    <location>
        <begin position="210"/>
        <end position="228"/>
    </location>
</feature>
<evidence type="ECO:0000313" key="12">
    <source>
        <dbReference type="Proteomes" id="UP000298636"/>
    </source>
</evidence>
<feature type="transmembrane region" description="Helical" evidence="8">
    <location>
        <begin position="374"/>
        <end position="397"/>
    </location>
</feature>
<dbReference type="PRINTS" id="PR01435">
    <property type="entry name" value="NPOXDRDTASE5"/>
</dbReference>
<dbReference type="InterPro" id="IPR003945">
    <property type="entry name" value="NU5C-like"/>
</dbReference>
<dbReference type="PANTHER" id="PTHR42829:SF2">
    <property type="entry name" value="NADH-UBIQUINONE OXIDOREDUCTASE CHAIN 5"/>
    <property type="match status" value="1"/>
</dbReference>
<dbReference type="PANTHER" id="PTHR42829">
    <property type="entry name" value="NADH-UBIQUINONE OXIDOREDUCTASE CHAIN 5"/>
    <property type="match status" value="1"/>
</dbReference>
<dbReference type="Pfam" id="PF00662">
    <property type="entry name" value="Proton_antipo_N"/>
    <property type="match status" value="1"/>
</dbReference>
<evidence type="ECO:0000256" key="3">
    <source>
        <dbReference type="ARBA" id="ARBA00022989"/>
    </source>
</evidence>
<feature type="transmembrane region" description="Helical" evidence="8">
    <location>
        <begin position="116"/>
        <end position="132"/>
    </location>
</feature>
<accession>A0A4D6YIS7</accession>
<evidence type="ECO:0000313" key="11">
    <source>
        <dbReference type="EMBL" id="QCI26301.1"/>
    </source>
</evidence>
<feature type="domain" description="NADH:quinone oxidoreductase/Mrp antiporter transmembrane" evidence="9">
    <location>
        <begin position="133"/>
        <end position="426"/>
    </location>
</feature>
<evidence type="ECO:0000256" key="4">
    <source>
        <dbReference type="ARBA" id="ARBA00023136"/>
    </source>
</evidence>
<keyword evidence="3 8" id="KW-1133">Transmembrane helix</keyword>
<feature type="transmembrane region" description="Helical" evidence="8">
    <location>
        <begin position="84"/>
        <end position="104"/>
    </location>
</feature>
<feature type="transmembrane region" description="Helical" evidence="8">
    <location>
        <begin position="138"/>
        <end position="158"/>
    </location>
</feature>
<feature type="transmembrane region" description="Helical" evidence="8">
    <location>
        <begin position="494"/>
        <end position="516"/>
    </location>
</feature>
<feature type="transmembrane region" description="Helical" evidence="8">
    <location>
        <begin position="249"/>
        <end position="267"/>
    </location>
</feature>
<dbReference type="EC" id="1.6.5.-" evidence="11"/>
<keyword evidence="4 8" id="KW-0472">Membrane</keyword>
<dbReference type="GO" id="GO:0042773">
    <property type="term" value="P:ATP synthesis coupled electron transport"/>
    <property type="evidence" value="ECO:0007669"/>
    <property type="project" value="InterPro"/>
</dbReference>
<evidence type="ECO:0000256" key="8">
    <source>
        <dbReference type="SAM" id="Phobius"/>
    </source>
</evidence>
<dbReference type="AlphaFoldDB" id="A0A4D6YIS7"/>
<feature type="transmembrane region" description="Helical" evidence="8">
    <location>
        <begin position="32"/>
        <end position="54"/>
    </location>
</feature>
<feature type="transmembrane region" description="Helical" evidence="8">
    <location>
        <begin position="452"/>
        <end position="474"/>
    </location>
</feature>
<keyword evidence="12" id="KW-1185">Reference proteome</keyword>
<feature type="transmembrane region" description="Helical" evidence="8">
    <location>
        <begin position="179"/>
        <end position="198"/>
    </location>
</feature>
<sequence>MNSISLIITFPIVSFIILSFFKNFLSRQLTIIIGVGSIFFSMLIVFFIWIFFFVNENCIFFNNLWVWWHVNNIKVDVCLILDMLSLSFVTMIVCIAFLIYIFSIWYMKHQKGNKKFFALMNLFVANMLLLVLSDNFLLMYVGWEGVSICSYLLINFYFFKKKVVFSAIKSLIMTRIGDLFLIFSIIMIYFHYFTFNFYEIQFMVKIGLIKYTPILNCITLFLLFGAIGKSAQIPLHTWLPKAMVGPTPVSALIHAATMVTAGVYLIARNHNLFILTPYILYLVGVIGGLTLLWSSFLALVQKDIKKILAYSTMSQIGYMFLGLGVGAWSAVIIHLIAHAIFKALLFLVAGSLIITCKHEQNIFKMGSQLKNKLFFLYCCCLIGGSSLSAFPILTLGFYSKGDILFYIFMHHFIVFFILSLFSSFLTSIYIFRLIFHIFYTRYQDFKIVQPTGWIHYFPIITLSIFSTCIGIYILPNLSGIFSEVTYNNMNKINLEYYTSLLIILGIGIAYYFCILNYKLTKIMLKNKIFLFIFNVLFHSLSIDNIYKMLFIQPYLIMIQFLKCDYFSIISKKILFIIQKINVFLLFFEYKILHFYIIAMITGLISIILYI</sequence>
<dbReference type="RefSeq" id="WP_158351662.1">
    <property type="nucleotide sequence ID" value="NZ_CP032998.1"/>
</dbReference>
<feature type="transmembrane region" description="Helical" evidence="8">
    <location>
        <begin position="591"/>
        <end position="609"/>
    </location>
</feature>
<feature type="transmembrane region" description="Helical" evidence="8">
    <location>
        <begin position="279"/>
        <end position="300"/>
    </location>
</feature>
<evidence type="ECO:0000256" key="2">
    <source>
        <dbReference type="ARBA" id="ARBA00022692"/>
    </source>
</evidence>
<organism evidence="11 12">
    <name type="scientific">Buchnera aphidicola</name>
    <name type="common">Stegophylla sp.</name>
    <dbReference type="NCBI Taxonomy" id="2315800"/>
    <lineage>
        <taxon>Bacteria</taxon>
        <taxon>Pseudomonadati</taxon>
        <taxon>Pseudomonadota</taxon>
        <taxon>Gammaproteobacteria</taxon>
        <taxon>Enterobacterales</taxon>
        <taxon>Erwiniaceae</taxon>
        <taxon>Buchnera</taxon>
    </lineage>
</organism>
<reference evidence="11 12" key="1">
    <citation type="submission" date="2018-10" db="EMBL/GenBank/DDBJ databases">
        <title>Comparative functional genomics of the obligate endosymbiont Buchnera aphidicola.</title>
        <authorList>
            <person name="Chong R.A."/>
        </authorList>
    </citation>
    <scope>NUCLEOTIDE SEQUENCE [LARGE SCALE GENOMIC DNA]</scope>
    <source>
        <strain evidence="11 12">Ssp</strain>
    </source>
</reference>
<dbReference type="InterPro" id="IPR018393">
    <property type="entry name" value="NADHpl_OxRdtase_5_subgr"/>
</dbReference>
<dbReference type="EMBL" id="CP032998">
    <property type="protein sequence ID" value="QCI26301.1"/>
    <property type="molecule type" value="Genomic_DNA"/>
</dbReference>
<evidence type="ECO:0000256" key="5">
    <source>
        <dbReference type="ARBA" id="ARBA00025189"/>
    </source>
</evidence>
<dbReference type="Proteomes" id="UP000298636">
    <property type="component" value="Chromosome"/>
</dbReference>
<gene>
    <name evidence="11" type="ORF">D9V79_00555</name>
</gene>
<feature type="domain" description="NADH-Ubiquinone oxidoreductase (complex I) chain 5 N-terminal" evidence="10">
    <location>
        <begin position="67"/>
        <end position="117"/>
    </location>
</feature>
<dbReference type="GO" id="GO:0012505">
    <property type="term" value="C:endomembrane system"/>
    <property type="evidence" value="ECO:0007669"/>
    <property type="project" value="UniProtKB-SubCell"/>
</dbReference>
<dbReference type="NCBIfam" id="TIGR01974">
    <property type="entry name" value="NDH_I_L"/>
    <property type="match status" value="1"/>
</dbReference>
<dbReference type="OrthoDB" id="9811798at2"/>
<proteinExistence type="predicted"/>
<feature type="transmembrane region" description="Helical" evidence="8">
    <location>
        <begin position="307"/>
        <end position="325"/>
    </location>
</feature>
<comment type="subunit">
    <text evidence="6">Composed of 13 different subunits. Subunits NuoA, H, J, K, L, M, N constitute the membrane sector of the complex.</text>
</comment>
<feature type="transmembrane region" description="Helical" evidence="8">
    <location>
        <begin position="528"/>
        <end position="546"/>
    </location>
</feature>
<evidence type="ECO:0000259" key="10">
    <source>
        <dbReference type="Pfam" id="PF00662"/>
    </source>
</evidence>
<feature type="transmembrane region" description="Helical" evidence="8">
    <location>
        <begin position="6"/>
        <end position="25"/>
    </location>
</feature>
<dbReference type="GO" id="GO:0008137">
    <property type="term" value="F:NADH dehydrogenase (ubiquinone) activity"/>
    <property type="evidence" value="ECO:0007669"/>
    <property type="project" value="InterPro"/>
</dbReference>